<evidence type="ECO:0000313" key="2">
    <source>
        <dbReference type="Proteomes" id="UP000259328"/>
    </source>
</evidence>
<sequence>MFLAFSKLKIATKSNINHKAIQEILTRTLAVIKALTASAFW</sequence>
<reference evidence="2" key="1">
    <citation type="submission" date="2018-06" db="EMBL/GenBank/DDBJ databases">
        <authorList>
            <consortium name="Pathogen Informatics"/>
        </authorList>
    </citation>
    <scope>NUCLEOTIDE SEQUENCE [LARGE SCALE GENOMIC DNA]</scope>
    <source>
        <strain evidence="2">NCTC10124</strain>
    </source>
</reference>
<evidence type="ECO:0000313" key="1">
    <source>
        <dbReference type="EMBL" id="SYV93159.1"/>
    </source>
</evidence>
<dbReference type="AlphaFoldDB" id="A0A3B0P9C9"/>
<protein>
    <submittedName>
        <fullName evidence="1">Uncharacterized protein</fullName>
    </submittedName>
</protein>
<gene>
    <name evidence="1" type="ORF">NCTC10124_00888</name>
</gene>
<dbReference type="Proteomes" id="UP000259328">
    <property type="component" value="Chromosome"/>
</dbReference>
<dbReference type="EMBL" id="LS991953">
    <property type="protein sequence ID" value="SYV93159.1"/>
    <property type="molecule type" value="Genomic_DNA"/>
</dbReference>
<organism evidence="1 2">
    <name type="scientific">Mycoplasmopsis synoviae</name>
    <name type="common">Mycoplasma synoviae</name>
    <dbReference type="NCBI Taxonomy" id="2109"/>
    <lineage>
        <taxon>Bacteria</taxon>
        <taxon>Bacillati</taxon>
        <taxon>Mycoplasmatota</taxon>
        <taxon>Mycoplasmoidales</taxon>
        <taxon>Metamycoplasmataceae</taxon>
        <taxon>Mycoplasmopsis</taxon>
    </lineage>
</organism>
<proteinExistence type="predicted"/>
<accession>A0A3B0P9C9</accession>
<feature type="non-terminal residue" evidence="1">
    <location>
        <position position="41"/>
    </location>
</feature>
<name>A0A3B0P9C9_MYCSY</name>